<keyword evidence="1" id="KW-1133">Transmembrane helix</keyword>
<organism evidence="2 3">
    <name type="scientific">Porphyridium purpureum</name>
    <name type="common">Red alga</name>
    <name type="synonym">Porphyridium cruentum</name>
    <dbReference type="NCBI Taxonomy" id="35688"/>
    <lineage>
        <taxon>Eukaryota</taxon>
        <taxon>Rhodophyta</taxon>
        <taxon>Bangiophyceae</taxon>
        <taxon>Porphyridiales</taxon>
        <taxon>Porphyridiaceae</taxon>
        <taxon>Porphyridium</taxon>
    </lineage>
</organism>
<keyword evidence="1" id="KW-0812">Transmembrane</keyword>
<dbReference type="AlphaFoldDB" id="A0A5J4YSF6"/>
<proteinExistence type="predicted"/>
<evidence type="ECO:0000313" key="2">
    <source>
        <dbReference type="EMBL" id="KAA8493367.1"/>
    </source>
</evidence>
<sequence>MVASPKGGPRKRHGFFQCSPRARTLLLSSCVLCAIVVLVLTFSGHTSDKPDLGDGNNARDASGRVQRMEQSALREYEYIRDQARVAVAHNVRKVHAAVRKMEKEMHNLQGGMRRKPHVRQPLRGLNVNHAGETVDRRLDSARQALEGM</sequence>
<accession>A0A5J4YSF6</accession>
<keyword evidence="1" id="KW-0472">Membrane</keyword>
<evidence type="ECO:0000256" key="1">
    <source>
        <dbReference type="SAM" id="Phobius"/>
    </source>
</evidence>
<dbReference type="EMBL" id="VRMN01000007">
    <property type="protein sequence ID" value="KAA8493367.1"/>
    <property type="molecule type" value="Genomic_DNA"/>
</dbReference>
<name>A0A5J4YSF6_PORPP</name>
<comment type="caution">
    <text evidence="2">The sequence shown here is derived from an EMBL/GenBank/DDBJ whole genome shotgun (WGS) entry which is preliminary data.</text>
</comment>
<keyword evidence="3" id="KW-1185">Reference proteome</keyword>
<reference evidence="3" key="1">
    <citation type="journal article" date="2019" name="Nat. Commun.">
        <title>Expansion of phycobilisome linker gene families in mesophilic red algae.</title>
        <authorList>
            <person name="Lee J."/>
            <person name="Kim D."/>
            <person name="Bhattacharya D."/>
            <person name="Yoon H.S."/>
        </authorList>
    </citation>
    <scope>NUCLEOTIDE SEQUENCE [LARGE SCALE GENOMIC DNA]</scope>
    <source>
        <strain evidence="3">CCMP 1328</strain>
    </source>
</reference>
<dbReference type="Proteomes" id="UP000324585">
    <property type="component" value="Unassembled WGS sequence"/>
</dbReference>
<gene>
    <name evidence="2" type="ORF">FVE85_8812</name>
</gene>
<protein>
    <recommendedName>
        <fullName evidence="4">Transmembrane protein</fullName>
    </recommendedName>
</protein>
<evidence type="ECO:0000313" key="3">
    <source>
        <dbReference type="Proteomes" id="UP000324585"/>
    </source>
</evidence>
<feature type="transmembrane region" description="Helical" evidence="1">
    <location>
        <begin position="21"/>
        <end position="42"/>
    </location>
</feature>
<evidence type="ECO:0008006" key="4">
    <source>
        <dbReference type="Google" id="ProtNLM"/>
    </source>
</evidence>